<dbReference type="GO" id="GO:0042026">
    <property type="term" value="P:protein refolding"/>
    <property type="evidence" value="ECO:0007669"/>
    <property type="project" value="UniProtKB-ARBA"/>
</dbReference>
<evidence type="ECO:0000313" key="12">
    <source>
        <dbReference type="EMBL" id="NNU81139.1"/>
    </source>
</evidence>
<dbReference type="PANTHER" id="PTHR47861:SF3">
    <property type="entry name" value="FKBP-TYPE PEPTIDYL-PROLYL CIS-TRANS ISOMERASE SLYD"/>
    <property type="match status" value="1"/>
</dbReference>
<keyword evidence="5 9" id="KW-0697">Rotamase</keyword>
<evidence type="ECO:0000256" key="7">
    <source>
        <dbReference type="ARBA" id="ARBA00023235"/>
    </source>
</evidence>
<comment type="similarity">
    <text evidence="3 10">Belongs to the FKBP-type PPIase family.</text>
</comment>
<dbReference type="InterPro" id="IPR001179">
    <property type="entry name" value="PPIase_FKBP_dom"/>
</dbReference>
<dbReference type="EC" id="5.2.1.8" evidence="10"/>
<evidence type="ECO:0000256" key="1">
    <source>
        <dbReference type="ARBA" id="ARBA00000971"/>
    </source>
</evidence>
<proteinExistence type="inferred from homology"/>
<dbReference type="GO" id="GO:0003755">
    <property type="term" value="F:peptidyl-prolyl cis-trans isomerase activity"/>
    <property type="evidence" value="ECO:0007669"/>
    <property type="project" value="UniProtKB-UniRule"/>
</dbReference>
<dbReference type="InterPro" id="IPR046357">
    <property type="entry name" value="PPIase_dom_sf"/>
</dbReference>
<dbReference type="RefSeq" id="WP_171325829.1">
    <property type="nucleotide sequence ID" value="NZ_JABFBC010000002.1"/>
</dbReference>
<evidence type="ECO:0000259" key="11">
    <source>
        <dbReference type="PROSITE" id="PS50059"/>
    </source>
</evidence>
<evidence type="ECO:0000256" key="4">
    <source>
        <dbReference type="ARBA" id="ARBA00022490"/>
    </source>
</evidence>
<keyword evidence="4" id="KW-0963">Cytoplasm</keyword>
<feature type="domain" description="PPIase FKBP-type" evidence="11">
    <location>
        <begin position="7"/>
        <end position="91"/>
    </location>
</feature>
<dbReference type="SUPFAM" id="SSF54534">
    <property type="entry name" value="FKBP-like"/>
    <property type="match status" value="1"/>
</dbReference>
<organism evidence="12 13">
    <name type="scientific">Halovulum dunhuangense</name>
    <dbReference type="NCBI Taxonomy" id="1505036"/>
    <lineage>
        <taxon>Bacteria</taxon>
        <taxon>Pseudomonadati</taxon>
        <taxon>Pseudomonadota</taxon>
        <taxon>Alphaproteobacteria</taxon>
        <taxon>Rhodobacterales</taxon>
        <taxon>Paracoccaceae</taxon>
        <taxon>Halovulum</taxon>
    </lineage>
</organism>
<evidence type="ECO:0000256" key="2">
    <source>
        <dbReference type="ARBA" id="ARBA00004496"/>
    </source>
</evidence>
<evidence type="ECO:0000256" key="9">
    <source>
        <dbReference type="PROSITE-ProRule" id="PRU00277"/>
    </source>
</evidence>
<protein>
    <recommendedName>
        <fullName evidence="10">Peptidyl-prolyl cis-trans isomerase</fullName>
        <ecNumber evidence="10">5.2.1.8</ecNumber>
    </recommendedName>
</protein>
<evidence type="ECO:0000313" key="13">
    <source>
        <dbReference type="Proteomes" id="UP000572377"/>
    </source>
</evidence>
<keyword evidence="13" id="KW-1185">Reference proteome</keyword>
<dbReference type="Pfam" id="PF00254">
    <property type="entry name" value="FKBP_C"/>
    <property type="match status" value="1"/>
</dbReference>
<evidence type="ECO:0000256" key="10">
    <source>
        <dbReference type="RuleBase" id="RU003915"/>
    </source>
</evidence>
<sequence length="142" mass="14901">MSEVAVGDTVRIHYTGTLSDGTVFDSSEGRAPLEFAVGSGQIIPGLDRALPGMSVGEKKTVEVPAEEAYGPLNPDARQSVPRDNIPADIPLEPGTQLQMQTPQGQVVPVTVVEVDEAAVTLDANHPLAGKDLTFAIELVEIA</sequence>
<dbReference type="PROSITE" id="PS50059">
    <property type="entry name" value="FKBP_PPIASE"/>
    <property type="match status" value="1"/>
</dbReference>
<dbReference type="Proteomes" id="UP000572377">
    <property type="component" value="Unassembled WGS sequence"/>
</dbReference>
<comment type="subcellular location">
    <subcellularLocation>
        <location evidence="2">Cytoplasm</location>
    </subcellularLocation>
</comment>
<comment type="catalytic activity">
    <reaction evidence="1 9 10">
        <text>[protein]-peptidylproline (omega=180) = [protein]-peptidylproline (omega=0)</text>
        <dbReference type="Rhea" id="RHEA:16237"/>
        <dbReference type="Rhea" id="RHEA-COMP:10747"/>
        <dbReference type="Rhea" id="RHEA-COMP:10748"/>
        <dbReference type="ChEBI" id="CHEBI:83833"/>
        <dbReference type="ChEBI" id="CHEBI:83834"/>
        <dbReference type="EC" id="5.2.1.8"/>
    </reaction>
</comment>
<gene>
    <name evidence="12" type="ORF">HMH01_11905</name>
</gene>
<evidence type="ECO:0000256" key="3">
    <source>
        <dbReference type="ARBA" id="ARBA00006577"/>
    </source>
</evidence>
<evidence type="ECO:0000256" key="8">
    <source>
        <dbReference type="ARBA" id="ARBA00037071"/>
    </source>
</evidence>
<accession>A0A849L476</accession>
<name>A0A849L476_9RHOB</name>
<comment type="caution">
    <text evidence="12">The sequence shown here is derived from an EMBL/GenBank/DDBJ whole genome shotgun (WGS) entry which is preliminary data.</text>
</comment>
<reference evidence="12 13" key="1">
    <citation type="submission" date="2020-05" db="EMBL/GenBank/DDBJ databases">
        <title>Gimesia benthica sp. nov., a novel planctomycete isolated from a deep-sea water sample of the Northwest Indian Ocean.</title>
        <authorList>
            <person name="Wang J."/>
            <person name="Ruan C."/>
            <person name="Song L."/>
            <person name="Zhu Y."/>
            <person name="Li A."/>
            <person name="Zheng X."/>
            <person name="Wang L."/>
            <person name="Lu Z."/>
            <person name="Huang Y."/>
            <person name="Du W."/>
            <person name="Zhou Y."/>
            <person name="Huang L."/>
            <person name="Dai X."/>
        </authorList>
    </citation>
    <scope>NUCLEOTIDE SEQUENCE [LARGE SCALE GENOMIC DNA]</scope>
    <source>
        <strain evidence="12 13">YYQ-30</strain>
    </source>
</reference>
<comment type="function">
    <text evidence="8">Also involved in hydrogenase metallocenter assembly, probably by participating in the nickel insertion step. This function in hydrogenase biosynthesis requires chaperone activity and the presence of the metal-binding domain, but not PPIase activity.</text>
</comment>
<evidence type="ECO:0000256" key="5">
    <source>
        <dbReference type="ARBA" id="ARBA00023110"/>
    </source>
</evidence>
<dbReference type="EMBL" id="JABFBC010000002">
    <property type="protein sequence ID" value="NNU81139.1"/>
    <property type="molecule type" value="Genomic_DNA"/>
</dbReference>
<evidence type="ECO:0000256" key="6">
    <source>
        <dbReference type="ARBA" id="ARBA00023186"/>
    </source>
</evidence>
<dbReference type="GO" id="GO:0005737">
    <property type="term" value="C:cytoplasm"/>
    <property type="evidence" value="ECO:0007669"/>
    <property type="project" value="UniProtKB-SubCell"/>
</dbReference>
<dbReference type="Gene3D" id="3.10.50.40">
    <property type="match status" value="1"/>
</dbReference>
<keyword evidence="6" id="KW-0143">Chaperone</keyword>
<dbReference type="AlphaFoldDB" id="A0A849L476"/>
<keyword evidence="7 9" id="KW-0413">Isomerase</keyword>
<dbReference type="PANTHER" id="PTHR47861">
    <property type="entry name" value="FKBP-TYPE PEPTIDYL-PROLYL CIS-TRANS ISOMERASE SLYD"/>
    <property type="match status" value="1"/>
</dbReference>